<sequence>MSRAPYFPQHPWGSASSPLPYSENRLGEAYHTSHWQPHIVYAPILVAAPMPALGSPYQLHGVPGWAQQPWYAGPATYQNTHRRASRPPSIAYWSTELSDNPLGLENVHIRAGPSTAADTGDEREAPHVQNVPADSASVAAETHGPPVSTVPISAPIISATHGNTANVDDGEGTQSTLMQTTMIDDRPESSKGRHFHTVWVAFSNLFARIAAVLRFH</sequence>
<reference evidence="1 2" key="1">
    <citation type="submission" date="2016-03" db="EMBL/GenBank/DDBJ databases">
        <title>Whole genome sequencing of Grifola frondosa 9006-11.</title>
        <authorList>
            <person name="Min B."/>
            <person name="Park H."/>
            <person name="Kim J.-G."/>
            <person name="Cho H."/>
            <person name="Oh Y.-L."/>
            <person name="Kong W.-S."/>
            <person name="Choi I.-G."/>
        </authorList>
    </citation>
    <scope>NUCLEOTIDE SEQUENCE [LARGE SCALE GENOMIC DNA]</scope>
    <source>
        <strain evidence="1 2">9006-11</strain>
    </source>
</reference>
<dbReference type="Proteomes" id="UP000092993">
    <property type="component" value="Unassembled WGS sequence"/>
</dbReference>
<comment type="caution">
    <text evidence="1">The sequence shown here is derived from an EMBL/GenBank/DDBJ whole genome shotgun (WGS) entry which is preliminary data.</text>
</comment>
<dbReference type="AlphaFoldDB" id="A0A1C7MNE3"/>
<protein>
    <submittedName>
        <fullName evidence="1">Uncharacterized protein</fullName>
    </submittedName>
</protein>
<dbReference type="EMBL" id="LUGG01000002">
    <property type="protein sequence ID" value="OBZ78405.1"/>
    <property type="molecule type" value="Genomic_DNA"/>
</dbReference>
<keyword evidence="2" id="KW-1185">Reference proteome</keyword>
<organism evidence="1 2">
    <name type="scientific">Grifola frondosa</name>
    <name type="common">Maitake</name>
    <name type="synonym">Polyporus frondosus</name>
    <dbReference type="NCBI Taxonomy" id="5627"/>
    <lineage>
        <taxon>Eukaryota</taxon>
        <taxon>Fungi</taxon>
        <taxon>Dikarya</taxon>
        <taxon>Basidiomycota</taxon>
        <taxon>Agaricomycotina</taxon>
        <taxon>Agaricomycetes</taxon>
        <taxon>Polyporales</taxon>
        <taxon>Grifolaceae</taxon>
        <taxon>Grifola</taxon>
    </lineage>
</organism>
<name>A0A1C7MNE3_GRIFR</name>
<proteinExistence type="predicted"/>
<gene>
    <name evidence="1" type="ORF">A0H81_02430</name>
</gene>
<evidence type="ECO:0000313" key="2">
    <source>
        <dbReference type="Proteomes" id="UP000092993"/>
    </source>
</evidence>
<accession>A0A1C7MNE3</accession>
<dbReference type="OrthoDB" id="3255291at2759"/>
<evidence type="ECO:0000313" key="1">
    <source>
        <dbReference type="EMBL" id="OBZ78405.1"/>
    </source>
</evidence>